<evidence type="ECO:0000256" key="3">
    <source>
        <dbReference type="PROSITE-ProRule" id="PRU00176"/>
    </source>
</evidence>
<dbReference type="InterPro" id="IPR000504">
    <property type="entry name" value="RRM_dom"/>
</dbReference>
<feature type="region of interest" description="Disordered" evidence="4">
    <location>
        <begin position="475"/>
        <end position="523"/>
    </location>
</feature>
<proteinExistence type="predicted"/>
<protein>
    <recommendedName>
        <fullName evidence="5">RRM domain-containing protein</fullName>
    </recommendedName>
</protein>
<keyword evidence="7" id="KW-1185">Reference proteome</keyword>
<evidence type="ECO:0000256" key="4">
    <source>
        <dbReference type="SAM" id="MobiDB-lite"/>
    </source>
</evidence>
<name>A0ABR3XM60_9PEZI</name>
<dbReference type="PANTHER" id="PTHR24012">
    <property type="entry name" value="RNA BINDING PROTEIN"/>
    <property type="match status" value="1"/>
</dbReference>
<reference evidence="6 7" key="1">
    <citation type="journal article" date="2024" name="IMA Fungus">
        <title>IMA Genome - F19 : A genome assembly and annotation guide to empower mycologists, including annotated draft genome sequences of Ceratocystis pirilliformis, Diaporthe australafricana, Fusarium ophioides, Paecilomyces lecythidis, and Sporothrix stenoceras.</title>
        <authorList>
            <person name="Aylward J."/>
            <person name="Wilson A.M."/>
            <person name="Visagie C.M."/>
            <person name="Spraker J."/>
            <person name="Barnes I."/>
            <person name="Buitendag C."/>
            <person name="Ceriani C."/>
            <person name="Del Mar Angel L."/>
            <person name="du Plessis D."/>
            <person name="Fuchs T."/>
            <person name="Gasser K."/>
            <person name="Kramer D."/>
            <person name="Li W."/>
            <person name="Munsamy K."/>
            <person name="Piso A."/>
            <person name="Price J.L."/>
            <person name="Sonnekus B."/>
            <person name="Thomas C."/>
            <person name="van der Nest A."/>
            <person name="van Dijk A."/>
            <person name="van Heerden A."/>
            <person name="van Vuuren N."/>
            <person name="Yilmaz N."/>
            <person name="Duong T.A."/>
            <person name="van der Merwe N.A."/>
            <person name="Wingfield M.J."/>
            <person name="Wingfield B.D."/>
        </authorList>
    </citation>
    <scope>NUCLEOTIDE SEQUENCE [LARGE SCALE GENOMIC DNA]</scope>
    <source>
        <strain evidence="6 7">CMW 18300</strain>
    </source>
</reference>
<evidence type="ECO:0000256" key="2">
    <source>
        <dbReference type="ARBA" id="ARBA00022884"/>
    </source>
</evidence>
<comment type="caution">
    <text evidence="6">The sequence shown here is derived from an EMBL/GenBank/DDBJ whole genome shotgun (WGS) entry which is preliminary data.</text>
</comment>
<feature type="region of interest" description="Disordered" evidence="4">
    <location>
        <begin position="193"/>
        <end position="214"/>
    </location>
</feature>
<dbReference type="PROSITE" id="PS50102">
    <property type="entry name" value="RRM"/>
    <property type="match status" value="2"/>
</dbReference>
<feature type="compositionally biased region" description="Low complexity" evidence="4">
    <location>
        <begin position="482"/>
        <end position="494"/>
    </location>
</feature>
<evidence type="ECO:0000256" key="1">
    <source>
        <dbReference type="ARBA" id="ARBA00022737"/>
    </source>
</evidence>
<feature type="compositionally biased region" description="Polar residues" evidence="4">
    <location>
        <begin position="193"/>
        <end position="207"/>
    </location>
</feature>
<feature type="domain" description="RRM" evidence="5">
    <location>
        <begin position="265"/>
        <end position="351"/>
    </location>
</feature>
<dbReference type="Proteomes" id="UP001583177">
    <property type="component" value="Unassembled WGS sequence"/>
</dbReference>
<dbReference type="InterPro" id="IPR012677">
    <property type="entry name" value="Nucleotide-bd_a/b_plait_sf"/>
</dbReference>
<feature type="region of interest" description="Disordered" evidence="4">
    <location>
        <begin position="148"/>
        <end position="181"/>
    </location>
</feature>
<feature type="compositionally biased region" description="Polar residues" evidence="4">
    <location>
        <begin position="505"/>
        <end position="516"/>
    </location>
</feature>
<dbReference type="SMART" id="SM00360">
    <property type="entry name" value="RRM"/>
    <property type="match status" value="2"/>
</dbReference>
<evidence type="ECO:0000259" key="5">
    <source>
        <dbReference type="PROSITE" id="PS50102"/>
    </source>
</evidence>
<evidence type="ECO:0000313" key="6">
    <source>
        <dbReference type="EMBL" id="KAL1876552.1"/>
    </source>
</evidence>
<organism evidence="6 7">
    <name type="scientific">Diaporthe australafricana</name>
    <dbReference type="NCBI Taxonomy" id="127596"/>
    <lineage>
        <taxon>Eukaryota</taxon>
        <taxon>Fungi</taxon>
        <taxon>Dikarya</taxon>
        <taxon>Ascomycota</taxon>
        <taxon>Pezizomycotina</taxon>
        <taxon>Sordariomycetes</taxon>
        <taxon>Sordariomycetidae</taxon>
        <taxon>Diaporthales</taxon>
        <taxon>Diaporthaceae</taxon>
        <taxon>Diaporthe</taxon>
    </lineage>
</organism>
<keyword evidence="2 3" id="KW-0694">RNA-binding</keyword>
<keyword evidence="1" id="KW-0677">Repeat</keyword>
<dbReference type="InterPro" id="IPR035979">
    <property type="entry name" value="RBD_domain_sf"/>
</dbReference>
<dbReference type="Gene3D" id="3.30.70.330">
    <property type="match status" value="2"/>
</dbReference>
<feature type="compositionally biased region" description="Polar residues" evidence="4">
    <location>
        <begin position="161"/>
        <end position="173"/>
    </location>
</feature>
<feature type="region of interest" description="Disordered" evidence="4">
    <location>
        <begin position="1"/>
        <end position="23"/>
    </location>
</feature>
<gene>
    <name evidence="6" type="ORF">Daus18300_002796</name>
</gene>
<dbReference type="SUPFAM" id="SSF54928">
    <property type="entry name" value="RNA-binding domain, RBD"/>
    <property type="match status" value="2"/>
</dbReference>
<evidence type="ECO:0000313" key="7">
    <source>
        <dbReference type="Proteomes" id="UP001583177"/>
    </source>
</evidence>
<dbReference type="EMBL" id="JAWRVE010000016">
    <property type="protein sequence ID" value="KAL1876552.1"/>
    <property type="molecule type" value="Genomic_DNA"/>
</dbReference>
<dbReference type="Pfam" id="PF00076">
    <property type="entry name" value="RRM_1"/>
    <property type="match status" value="2"/>
</dbReference>
<sequence>MSYHNHAAMASDANNQGPRHGVGPAYMAAQGAHDVAGPRGIHYPTAHHDGLGGLVSSFGALGLANNNVPQGAAPVPMPPSGYMPADASVVYPGYGGHIQAPYPMDSVYGPGVTAGHYMHQSGIPGGYGPYMVPYTPGRAASYGDRMERGLRDLPGLDNRRGSYSTTATESTPGTPFFGGMGDRHSAPRVISADRSSYTTPSPQQLAVSGTLGPVSSKGKRVAEAELRMLVEQDPPIPSAVPAVFTTPEQRKTLDQCLDNRIEGNKNVYIRGLHPTTDDDLLMKYASRFGEVEQSKAIIDTATGACKGFGFAKFKSSRDSEKCIQAFYLLGYEVGFARESFNARLKAEGDDESTNLYISNLPKSVTEAQLVAIFDPYQIMSSKILRDSMGNSRGVGFARFESRDVCEEVIRRYHGQAIGDECFLMQVRYADTPSQKELKRVTAERRQYRTNEYNIGAYGTMAVGINPSIYNAQPSWGRTPRFSRQSAIKSSSSDDGSADEGVTIVDSPTNHKSQSSPIIKKEAV</sequence>
<feature type="domain" description="RRM" evidence="5">
    <location>
        <begin position="353"/>
        <end position="431"/>
    </location>
</feature>
<accession>A0ABR3XM60</accession>